<dbReference type="EMBL" id="BROQ01000027">
    <property type="protein sequence ID" value="GKZ20215.1"/>
    <property type="molecule type" value="Genomic_DNA"/>
</dbReference>
<sequence>MNVRSRTGCLACKKRKRRCGEEKPACRNCIVRGFECPYLSENSQLITLRFKISLANGYRLPVKKQNRRHFISVSAEDVALLSSEHNQEIVPAEKDDTRTKNVISRVRVFRDDSRNKFRSLVVPFCCGRRPLLYAVLSVSANDRRAETVPTHINYERLALSYKSLALQSLRKSLSDVSNASEALMTCLILCTLEIASGCQPEWVRHAKGAFAIINSCSSMIDPEILFFARSYFQSRTVFFRTTGCHDDLLDKDAERLLESQTGIDHGMDFFSQCTTLGVNYTDERTEIQPHFGCSLSLLDIIARATDLVGQKQKLRRNGCNSFFSEGEMMQRAMSLRSELDLLPKEHSPDSEYLTTCGECFRMAADLYLQLACDIPLTQPALQTLLGKLLNHIGKVIREDQERQLFPMWPLFLAGCLSTADEDRVRVLNYFTYLSHAWPVSNIPIVRKATETVWKFRDLNPHECGSGFDWQMIISRMNWKLALS</sequence>
<reference evidence="7" key="1">
    <citation type="submission" date="2022-07" db="EMBL/GenBank/DDBJ databases">
        <title>Taxonomy of Aspergillus series Nigri: significant species reduction supported by multi-species coalescent approaches.</title>
        <authorList>
            <person name="Bian C."/>
            <person name="Kusuya Y."/>
            <person name="Sklenar F."/>
            <person name="D'hooge E."/>
            <person name="Yaguchi T."/>
            <person name="Takahashi H."/>
            <person name="Hubka V."/>
        </authorList>
    </citation>
    <scope>NUCLEOTIDE SEQUENCE</scope>
    <source>
        <strain evidence="7">CBS 733.88</strain>
    </source>
</reference>
<gene>
    <name evidence="7" type="ORF">AbraCBS73388_005480</name>
</gene>
<dbReference type="Proteomes" id="UP001143548">
    <property type="component" value="Unassembled WGS sequence"/>
</dbReference>
<dbReference type="InterPro" id="IPR021858">
    <property type="entry name" value="Fun_TF"/>
</dbReference>
<dbReference type="PROSITE" id="PS00463">
    <property type="entry name" value="ZN2_CY6_FUNGAL_1"/>
    <property type="match status" value="1"/>
</dbReference>
<dbReference type="AlphaFoldDB" id="A0A9W5YLT7"/>
<dbReference type="GO" id="GO:0005634">
    <property type="term" value="C:nucleus"/>
    <property type="evidence" value="ECO:0007669"/>
    <property type="project" value="UniProtKB-SubCell"/>
</dbReference>
<dbReference type="PANTHER" id="PTHR37534:SF49">
    <property type="entry name" value="LYSINE BIOSYNTHESIS REGULATORY PROTEIN LYS14"/>
    <property type="match status" value="1"/>
</dbReference>
<dbReference type="Pfam" id="PF00172">
    <property type="entry name" value="Zn_clus"/>
    <property type="match status" value="1"/>
</dbReference>
<evidence type="ECO:0000256" key="4">
    <source>
        <dbReference type="ARBA" id="ARBA00023163"/>
    </source>
</evidence>
<evidence type="ECO:0000259" key="6">
    <source>
        <dbReference type="PROSITE" id="PS50048"/>
    </source>
</evidence>
<keyword evidence="4" id="KW-0804">Transcription</keyword>
<feature type="domain" description="Zn(2)-C6 fungal-type" evidence="6">
    <location>
        <begin position="8"/>
        <end position="38"/>
    </location>
</feature>
<organism evidence="7 8">
    <name type="scientific">Aspergillus brasiliensis</name>
    <dbReference type="NCBI Taxonomy" id="319629"/>
    <lineage>
        <taxon>Eukaryota</taxon>
        <taxon>Fungi</taxon>
        <taxon>Dikarya</taxon>
        <taxon>Ascomycota</taxon>
        <taxon>Pezizomycotina</taxon>
        <taxon>Eurotiomycetes</taxon>
        <taxon>Eurotiomycetidae</taxon>
        <taxon>Eurotiales</taxon>
        <taxon>Aspergillaceae</taxon>
        <taxon>Aspergillus</taxon>
        <taxon>Aspergillus subgen. Circumdati</taxon>
    </lineage>
</organism>
<keyword evidence="5" id="KW-0539">Nucleus</keyword>
<name>A0A9W5YLT7_9EURO</name>
<proteinExistence type="predicted"/>
<comment type="caution">
    <text evidence="7">The sequence shown here is derived from an EMBL/GenBank/DDBJ whole genome shotgun (WGS) entry which is preliminary data.</text>
</comment>
<dbReference type="InterPro" id="IPR001138">
    <property type="entry name" value="Zn2Cys6_DnaBD"/>
</dbReference>
<evidence type="ECO:0000256" key="5">
    <source>
        <dbReference type="ARBA" id="ARBA00023242"/>
    </source>
</evidence>
<evidence type="ECO:0000313" key="8">
    <source>
        <dbReference type="Proteomes" id="UP001143548"/>
    </source>
</evidence>
<dbReference type="GO" id="GO:0000981">
    <property type="term" value="F:DNA-binding transcription factor activity, RNA polymerase II-specific"/>
    <property type="evidence" value="ECO:0007669"/>
    <property type="project" value="InterPro"/>
</dbReference>
<dbReference type="SUPFAM" id="SSF57701">
    <property type="entry name" value="Zn2/Cys6 DNA-binding domain"/>
    <property type="match status" value="1"/>
</dbReference>
<dbReference type="Gene3D" id="4.10.240.10">
    <property type="entry name" value="Zn(2)-C6 fungal-type DNA-binding domain"/>
    <property type="match status" value="1"/>
</dbReference>
<dbReference type="GO" id="GO:0008270">
    <property type="term" value="F:zinc ion binding"/>
    <property type="evidence" value="ECO:0007669"/>
    <property type="project" value="InterPro"/>
</dbReference>
<dbReference type="CDD" id="cd00067">
    <property type="entry name" value="GAL4"/>
    <property type="match status" value="1"/>
</dbReference>
<keyword evidence="3" id="KW-0238">DNA-binding</keyword>
<evidence type="ECO:0000256" key="3">
    <source>
        <dbReference type="ARBA" id="ARBA00023125"/>
    </source>
</evidence>
<evidence type="ECO:0000313" key="7">
    <source>
        <dbReference type="EMBL" id="GKZ20215.1"/>
    </source>
</evidence>
<dbReference type="GO" id="GO:0000976">
    <property type="term" value="F:transcription cis-regulatory region binding"/>
    <property type="evidence" value="ECO:0007669"/>
    <property type="project" value="TreeGrafter"/>
</dbReference>
<evidence type="ECO:0000256" key="2">
    <source>
        <dbReference type="ARBA" id="ARBA00023015"/>
    </source>
</evidence>
<accession>A0A9W5YLT7</accession>
<dbReference type="PROSITE" id="PS50048">
    <property type="entry name" value="ZN2_CY6_FUNGAL_2"/>
    <property type="match status" value="1"/>
</dbReference>
<evidence type="ECO:0000256" key="1">
    <source>
        <dbReference type="ARBA" id="ARBA00004123"/>
    </source>
</evidence>
<dbReference type="InterPro" id="IPR036864">
    <property type="entry name" value="Zn2-C6_fun-type_DNA-bd_sf"/>
</dbReference>
<dbReference type="GO" id="GO:0045944">
    <property type="term" value="P:positive regulation of transcription by RNA polymerase II"/>
    <property type="evidence" value="ECO:0007669"/>
    <property type="project" value="TreeGrafter"/>
</dbReference>
<dbReference type="PANTHER" id="PTHR37534">
    <property type="entry name" value="TRANSCRIPTIONAL ACTIVATOR PROTEIN UGA3"/>
    <property type="match status" value="1"/>
</dbReference>
<dbReference type="Pfam" id="PF11951">
    <property type="entry name" value="Fungal_trans_2"/>
    <property type="match status" value="1"/>
</dbReference>
<protein>
    <recommendedName>
        <fullName evidence="6">Zn(2)-C6 fungal-type domain-containing protein</fullName>
    </recommendedName>
</protein>
<keyword evidence="2" id="KW-0805">Transcription regulation</keyword>
<comment type="subcellular location">
    <subcellularLocation>
        <location evidence="1">Nucleus</location>
    </subcellularLocation>
</comment>
<dbReference type="SMART" id="SM00066">
    <property type="entry name" value="GAL4"/>
    <property type="match status" value="1"/>
</dbReference>